<accession>A0A5N6QCV8</accession>
<proteinExistence type="predicted"/>
<reference evidence="3 4" key="1">
    <citation type="submission" date="2019-06" db="EMBL/GenBank/DDBJ databases">
        <title>A chromosomal-level reference genome of Carpinus fangiana (Coryloideae, Betulaceae).</title>
        <authorList>
            <person name="Yang X."/>
            <person name="Wang Z."/>
            <person name="Zhang L."/>
            <person name="Hao G."/>
            <person name="Liu J."/>
            <person name="Yang Y."/>
        </authorList>
    </citation>
    <scope>NUCLEOTIDE SEQUENCE [LARGE SCALE GENOMIC DNA]</scope>
    <source>
        <strain evidence="3">Cfa_2016G</strain>
        <tissue evidence="3">Leaf</tissue>
    </source>
</reference>
<keyword evidence="1" id="KW-0863">Zinc-finger</keyword>
<organism evidence="3 4">
    <name type="scientific">Carpinus fangiana</name>
    <dbReference type="NCBI Taxonomy" id="176857"/>
    <lineage>
        <taxon>Eukaryota</taxon>
        <taxon>Viridiplantae</taxon>
        <taxon>Streptophyta</taxon>
        <taxon>Embryophyta</taxon>
        <taxon>Tracheophyta</taxon>
        <taxon>Spermatophyta</taxon>
        <taxon>Magnoliopsida</taxon>
        <taxon>eudicotyledons</taxon>
        <taxon>Gunneridae</taxon>
        <taxon>Pentapetalae</taxon>
        <taxon>rosids</taxon>
        <taxon>fabids</taxon>
        <taxon>Fagales</taxon>
        <taxon>Betulaceae</taxon>
        <taxon>Carpinus</taxon>
    </lineage>
</organism>
<dbReference type="PROSITE" id="PS00028">
    <property type="entry name" value="ZINC_FINGER_C2H2_1"/>
    <property type="match status" value="1"/>
</dbReference>
<dbReference type="Proteomes" id="UP000327013">
    <property type="component" value="Chromosome 1"/>
</dbReference>
<dbReference type="AlphaFoldDB" id="A0A5N6QCV8"/>
<dbReference type="OrthoDB" id="974504at2759"/>
<gene>
    <name evidence="3" type="ORF">FH972_000935</name>
</gene>
<dbReference type="GO" id="GO:0008270">
    <property type="term" value="F:zinc ion binding"/>
    <property type="evidence" value="ECO:0007669"/>
    <property type="project" value="UniProtKB-KW"/>
</dbReference>
<protein>
    <recommendedName>
        <fullName evidence="2">C2H2-type domain-containing protein</fullName>
    </recommendedName>
</protein>
<dbReference type="InterPro" id="IPR013087">
    <property type="entry name" value="Znf_C2H2_type"/>
</dbReference>
<sequence>MNFHLASNKENAEKGMEIHSCFYCKKVFNNHLALGGHLRAHQEEINARRSWNYPVHSSNFLDVSSTAPNPILMGQPENSSGGARNNPSVLFSRATSSMDFSKFCLNESSCVNARKYFENNVGNATSQFFMSPNLSSSSGCAEVHHSNPLTSSLFLPSASSATTGFPMDSSLYSGPYGICQFNTDELRTFRDGKPPNCKHHNLSKLSYPVYSIKDPDFSLRSNQLPVLKEFNIVGSLPPGDGQHLGQNGVNKYNESSMLTCEGGKKRCLDEVLGNSDMMNSSKKLQTTSNVPAETEKPQKKELLLFKDVEDSFFGLGISFDDKEEDEADLDLSLHL</sequence>
<dbReference type="EMBL" id="CM017321">
    <property type="protein sequence ID" value="KAE7996194.1"/>
    <property type="molecule type" value="Genomic_DNA"/>
</dbReference>
<keyword evidence="1" id="KW-0479">Metal-binding</keyword>
<evidence type="ECO:0000313" key="4">
    <source>
        <dbReference type="Proteomes" id="UP000327013"/>
    </source>
</evidence>
<keyword evidence="4" id="KW-1185">Reference proteome</keyword>
<evidence type="ECO:0000259" key="2">
    <source>
        <dbReference type="PROSITE" id="PS50157"/>
    </source>
</evidence>
<name>A0A5N6QCV8_9ROSI</name>
<keyword evidence="1" id="KW-0862">Zinc</keyword>
<dbReference type="PROSITE" id="PS50157">
    <property type="entry name" value="ZINC_FINGER_C2H2_2"/>
    <property type="match status" value="1"/>
</dbReference>
<evidence type="ECO:0000313" key="3">
    <source>
        <dbReference type="EMBL" id="KAE7996194.1"/>
    </source>
</evidence>
<evidence type="ECO:0000256" key="1">
    <source>
        <dbReference type="PROSITE-ProRule" id="PRU00042"/>
    </source>
</evidence>
<feature type="domain" description="C2H2-type" evidence="2">
    <location>
        <begin position="19"/>
        <end position="46"/>
    </location>
</feature>